<dbReference type="AlphaFoldDB" id="A0A0C3AC32"/>
<reference evidence="2" key="2">
    <citation type="submission" date="2015-01" db="EMBL/GenBank/DDBJ databases">
        <title>Evolutionary Origins and Diversification of the Mycorrhizal Mutualists.</title>
        <authorList>
            <consortium name="DOE Joint Genome Institute"/>
            <consortium name="Mycorrhizal Genomics Consortium"/>
            <person name="Kohler A."/>
            <person name="Kuo A."/>
            <person name="Nagy L.G."/>
            <person name="Floudas D."/>
            <person name="Copeland A."/>
            <person name="Barry K.W."/>
            <person name="Cichocki N."/>
            <person name="Veneault-Fourrey C."/>
            <person name="LaButti K."/>
            <person name="Lindquist E.A."/>
            <person name="Lipzen A."/>
            <person name="Lundell T."/>
            <person name="Morin E."/>
            <person name="Murat C."/>
            <person name="Riley R."/>
            <person name="Ohm R."/>
            <person name="Sun H."/>
            <person name="Tunlid A."/>
            <person name="Henrissat B."/>
            <person name="Grigoriev I.V."/>
            <person name="Hibbett D.S."/>
            <person name="Martin F."/>
        </authorList>
    </citation>
    <scope>NUCLEOTIDE SEQUENCE [LARGE SCALE GENOMIC DNA]</scope>
    <source>
        <strain evidence="2">F 1598</strain>
    </source>
</reference>
<protein>
    <submittedName>
        <fullName evidence="1">Uncharacterized protein</fullName>
    </submittedName>
</protein>
<sequence length="267" mass="30559">NIFVLPHTLYILYILLVKTPPNIFTRLHIPLTMSSDKIRAELLKHSSVESGPAPGLPKHLETLLKRLSSFDARNIYVRFGQSVLQDCEYCHTYDEYALYALPRPLLEYIRETVVVGILTISGSHQERWRTLAIGAIVCAAVAEGYWVSTVQIQIPKDGMGVVMWHDVLWAYRHILFLILPIVLRVLPSSPPAANPMASLPSTLGLLEQSLARIHLLKFTRGSVMRDPRLRETAGEWWDRERKEGEWGREDEDVQRMAERLGFGYTER</sequence>
<organism evidence="1 2">
    <name type="scientific">Piloderma croceum (strain F 1598)</name>
    <dbReference type="NCBI Taxonomy" id="765440"/>
    <lineage>
        <taxon>Eukaryota</taxon>
        <taxon>Fungi</taxon>
        <taxon>Dikarya</taxon>
        <taxon>Basidiomycota</taxon>
        <taxon>Agaricomycotina</taxon>
        <taxon>Agaricomycetes</taxon>
        <taxon>Agaricomycetidae</taxon>
        <taxon>Atheliales</taxon>
        <taxon>Atheliaceae</taxon>
        <taxon>Piloderma</taxon>
    </lineage>
</organism>
<dbReference type="PANTHER" id="PTHR39470">
    <property type="entry name" value="CHROMOSOME 10, WHOLE GENOME SHOTGUN SEQUENCE"/>
    <property type="match status" value="1"/>
</dbReference>
<dbReference type="OrthoDB" id="4218123at2759"/>
<feature type="non-terminal residue" evidence="1">
    <location>
        <position position="1"/>
    </location>
</feature>
<dbReference type="EMBL" id="KN833350">
    <property type="protein sequence ID" value="KIM71348.1"/>
    <property type="molecule type" value="Genomic_DNA"/>
</dbReference>
<keyword evidence="2" id="KW-1185">Reference proteome</keyword>
<evidence type="ECO:0000313" key="2">
    <source>
        <dbReference type="Proteomes" id="UP000054166"/>
    </source>
</evidence>
<proteinExistence type="predicted"/>
<dbReference type="PANTHER" id="PTHR39470:SF1">
    <property type="entry name" value="CHORISMATE SYNTHASE PROTEIN"/>
    <property type="match status" value="1"/>
</dbReference>
<name>A0A0C3AC32_PILCF</name>
<dbReference type="InParanoid" id="A0A0C3AC32"/>
<feature type="non-terminal residue" evidence="1">
    <location>
        <position position="267"/>
    </location>
</feature>
<gene>
    <name evidence="1" type="ORF">PILCRDRAFT_54875</name>
</gene>
<dbReference type="Proteomes" id="UP000054166">
    <property type="component" value="Unassembled WGS sequence"/>
</dbReference>
<dbReference type="HOGENOM" id="CLU_065849_0_0_1"/>
<evidence type="ECO:0000313" key="1">
    <source>
        <dbReference type="EMBL" id="KIM71348.1"/>
    </source>
</evidence>
<dbReference type="STRING" id="765440.A0A0C3AC32"/>
<accession>A0A0C3AC32</accession>
<reference evidence="1 2" key="1">
    <citation type="submission" date="2014-04" db="EMBL/GenBank/DDBJ databases">
        <authorList>
            <consortium name="DOE Joint Genome Institute"/>
            <person name="Kuo A."/>
            <person name="Tarkka M."/>
            <person name="Buscot F."/>
            <person name="Kohler A."/>
            <person name="Nagy L.G."/>
            <person name="Floudas D."/>
            <person name="Copeland A."/>
            <person name="Barry K.W."/>
            <person name="Cichocki N."/>
            <person name="Veneault-Fourrey C."/>
            <person name="LaButti K."/>
            <person name="Lindquist E.A."/>
            <person name="Lipzen A."/>
            <person name="Lundell T."/>
            <person name="Morin E."/>
            <person name="Murat C."/>
            <person name="Sun H."/>
            <person name="Tunlid A."/>
            <person name="Henrissat B."/>
            <person name="Grigoriev I.V."/>
            <person name="Hibbett D.S."/>
            <person name="Martin F."/>
            <person name="Nordberg H.P."/>
            <person name="Cantor M.N."/>
            <person name="Hua S.X."/>
        </authorList>
    </citation>
    <scope>NUCLEOTIDE SEQUENCE [LARGE SCALE GENOMIC DNA]</scope>
    <source>
        <strain evidence="1 2">F 1598</strain>
    </source>
</reference>